<evidence type="ECO:0000313" key="2">
    <source>
        <dbReference type="Proteomes" id="UP001159364"/>
    </source>
</evidence>
<reference evidence="1 2" key="1">
    <citation type="submission" date="2021-09" db="EMBL/GenBank/DDBJ databases">
        <title>Genomic insights and catalytic innovation underlie evolution of tropane alkaloids biosynthesis.</title>
        <authorList>
            <person name="Wang Y.-J."/>
            <person name="Tian T."/>
            <person name="Huang J.-P."/>
            <person name="Huang S.-X."/>
        </authorList>
    </citation>
    <scope>NUCLEOTIDE SEQUENCE [LARGE SCALE GENOMIC DNA]</scope>
    <source>
        <strain evidence="1">KIB-2018</strain>
        <tissue evidence="1">Leaf</tissue>
    </source>
</reference>
<evidence type="ECO:0000313" key="1">
    <source>
        <dbReference type="EMBL" id="KAJ8768439.1"/>
    </source>
</evidence>
<sequence length="61" mass="6841">MKSLQAGFLADMEEHVSTVAMDVDDIDSLEIFGEGVVNLDKLADTDFFNNFDDDFDDSDFN</sequence>
<dbReference type="Proteomes" id="UP001159364">
    <property type="component" value="Linkage Group LG04"/>
</dbReference>
<organism evidence="1 2">
    <name type="scientific">Erythroxylum novogranatense</name>
    <dbReference type="NCBI Taxonomy" id="1862640"/>
    <lineage>
        <taxon>Eukaryota</taxon>
        <taxon>Viridiplantae</taxon>
        <taxon>Streptophyta</taxon>
        <taxon>Embryophyta</taxon>
        <taxon>Tracheophyta</taxon>
        <taxon>Spermatophyta</taxon>
        <taxon>Magnoliopsida</taxon>
        <taxon>eudicotyledons</taxon>
        <taxon>Gunneridae</taxon>
        <taxon>Pentapetalae</taxon>
        <taxon>rosids</taxon>
        <taxon>fabids</taxon>
        <taxon>Malpighiales</taxon>
        <taxon>Erythroxylaceae</taxon>
        <taxon>Erythroxylum</taxon>
    </lineage>
</organism>
<proteinExistence type="predicted"/>
<accession>A0AAV8TQS1</accession>
<dbReference type="EMBL" id="JAIWQS010000004">
    <property type="protein sequence ID" value="KAJ8768439.1"/>
    <property type="molecule type" value="Genomic_DNA"/>
</dbReference>
<name>A0AAV8TQS1_9ROSI</name>
<evidence type="ECO:0008006" key="3">
    <source>
        <dbReference type="Google" id="ProtNLM"/>
    </source>
</evidence>
<gene>
    <name evidence="1" type="ORF">K2173_021592</name>
</gene>
<comment type="caution">
    <text evidence="1">The sequence shown here is derived from an EMBL/GenBank/DDBJ whole genome shotgun (WGS) entry which is preliminary data.</text>
</comment>
<dbReference type="AlphaFoldDB" id="A0AAV8TQS1"/>
<protein>
    <recommendedName>
        <fullName evidence="3">Small acidic protein 1</fullName>
    </recommendedName>
</protein>
<keyword evidence="2" id="KW-1185">Reference proteome</keyword>